<reference evidence="2" key="1">
    <citation type="submission" date="2020-07" db="EMBL/GenBank/DDBJ databases">
        <title>Huge and variable diversity of episymbiotic CPR bacteria and DPANN archaea in groundwater ecosystems.</title>
        <authorList>
            <person name="He C.Y."/>
            <person name="Keren R."/>
            <person name="Whittaker M."/>
            <person name="Farag I.F."/>
            <person name="Doudna J."/>
            <person name="Cate J.H.D."/>
            <person name="Banfield J.F."/>
        </authorList>
    </citation>
    <scope>NUCLEOTIDE SEQUENCE</scope>
    <source>
        <strain evidence="2">NC_groundwater_1586_Pr3_B-0.1um_66_15</strain>
    </source>
</reference>
<keyword evidence="1" id="KW-0812">Transmembrane</keyword>
<feature type="transmembrane region" description="Helical" evidence="1">
    <location>
        <begin position="40"/>
        <end position="61"/>
    </location>
</feature>
<comment type="caution">
    <text evidence="2">The sequence shown here is derived from an EMBL/GenBank/DDBJ whole genome shotgun (WGS) entry which is preliminary data.</text>
</comment>
<name>A0A933NWN7_9HYPH</name>
<evidence type="ECO:0000313" key="2">
    <source>
        <dbReference type="EMBL" id="MBI4920375.1"/>
    </source>
</evidence>
<evidence type="ECO:0000256" key="1">
    <source>
        <dbReference type="SAM" id="Phobius"/>
    </source>
</evidence>
<keyword evidence="1" id="KW-1133">Transmembrane helix</keyword>
<accession>A0A933NWN7</accession>
<keyword evidence="1" id="KW-0472">Membrane</keyword>
<protein>
    <submittedName>
        <fullName evidence="2">Uncharacterized protein</fullName>
    </submittedName>
</protein>
<feature type="transmembrane region" description="Helical" evidence="1">
    <location>
        <begin position="7"/>
        <end position="28"/>
    </location>
</feature>
<feature type="transmembrane region" description="Helical" evidence="1">
    <location>
        <begin position="121"/>
        <end position="141"/>
    </location>
</feature>
<proteinExistence type="predicted"/>
<organism evidence="2 3">
    <name type="scientific">Devosia nanyangense</name>
    <dbReference type="NCBI Taxonomy" id="1228055"/>
    <lineage>
        <taxon>Bacteria</taxon>
        <taxon>Pseudomonadati</taxon>
        <taxon>Pseudomonadota</taxon>
        <taxon>Alphaproteobacteria</taxon>
        <taxon>Hyphomicrobiales</taxon>
        <taxon>Devosiaceae</taxon>
        <taxon>Devosia</taxon>
    </lineage>
</organism>
<sequence>MSPRERTAWIAVVCTIVIWSHYFGTFWLDVAARHLNGGQILTRFIVCMVIMAVVMIGLNLATGVMTRKNMQAPPDEMERQIEGRADRIGFRVLEWLIPVALIAGLLNTGAIAAAFPADPAGSTALIFTNGILMVIVLTELVRELVHIVSFRMAA</sequence>
<feature type="transmembrane region" description="Helical" evidence="1">
    <location>
        <begin position="92"/>
        <end position="115"/>
    </location>
</feature>
<evidence type="ECO:0000313" key="3">
    <source>
        <dbReference type="Proteomes" id="UP000782610"/>
    </source>
</evidence>
<dbReference type="Proteomes" id="UP000782610">
    <property type="component" value="Unassembled WGS sequence"/>
</dbReference>
<dbReference type="AlphaFoldDB" id="A0A933NWN7"/>
<dbReference type="EMBL" id="JACRAF010000004">
    <property type="protein sequence ID" value="MBI4920375.1"/>
    <property type="molecule type" value="Genomic_DNA"/>
</dbReference>
<gene>
    <name evidence="2" type="ORF">HY834_01380</name>
</gene>